<dbReference type="InterPro" id="IPR029058">
    <property type="entry name" value="AB_hydrolase_fold"/>
</dbReference>
<dbReference type="GO" id="GO:0016020">
    <property type="term" value="C:membrane"/>
    <property type="evidence" value="ECO:0007669"/>
    <property type="project" value="InterPro"/>
</dbReference>
<feature type="repeat" description="ANK" evidence="4">
    <location>
        <begin position="294"/>
        <end position="326"/>
    </location>
</feature>
<accession>A0A2J6QI59</accession>
<dbReference type="Gene3D" id="3.40.50.1820">
    <property type="entry name" value="alpha/beta hydrolase"/>
    <property type="match status" value="1"/>
</dbReference>
<keyword evidence="4" id="KW-0040">ANK repeat</keyword>
<feature type="repeat" description="ANK" evidence="4">
    <location>
        <begin position="363"/>
        <end position="392"/>
    </location>
</feature>
<dbReference type="PROSITE" id="PS50088">
    <property type="entry name" value="ANK_REPEAT"/>
    <property type="match status" value="4"/>
</dbReference>
<evidence type="ECO:0000256" key="2">
    <source>
        <dbReference type="ARBA" id="ARBA00022741"/>
    </source>
</evidence>
<dbReference type="Proteomes" id="UP000235672">
    <property type="component" value="Unassembled WGS sequence"/>
</dbReference>
<dbReference type="STRING" id="1745343.A0A2J6QI59"/>
<evidence type="ECO:0000256" key="1">
    <source>
        <dbReference type="ARBA" id="ARBA00008344"/>
    </source>
</evidence>
<dbReference type="SMART" id="SM00173">
    <property type="entry name" value="RAS"/>
    <property type="match status" value="1"/>
</dbReference>
<dbReference type="SUPFAM" id="SSF48403">
    <property type="entry name" value="Ankyrin repeat"/>
    <property type="match status" value="1"/>
</dbReference>
<dbReference type="InterPro" id="IPR001806">
    <property type="entry name" value="Small_GTPase"/>
</dbReference>
<dbReference type="PRINTS" id="PR01415">
    <property type="entry name" value="ANKYRIN"/>
</dbReference>
<dbReference type="PROSITE" id="PS50297">
    <property type="entry name" value="ANK_REP_REGION"/>
    <property type="match status" value="2"/>
</dbReference>
<feature type="region of interest" description="Disordered" evidence="5">
    <location>
        <begin position="480"/>
        <end position="514"/>
    </location>
</feature>
<dbReference type="SUPFAM" id="SSF53474">
    <property type="entry name" value="alpha/beta-Hydrolases"/>
    <property type="match status" value="1"/>
</dbReference>
<dbReference type="Pfam" id="PF00023">
    <property type="entry name" value="Ank"/>
    <property type="match status" value="1"/>
</dbReference>
<dbReference type="InterPro" id="IPR005225">
    <property type="entry name" value="Small_GTP-bd"/>
</dbReference>
<dbReference type="Gene3D" id="1.25.40.20">
    <property type="entry name" value="Ankyrin repeat-containing domain"/>
    <property type="match status" value="1"/>
</dbReference>
<dbReference type="PANTHER" id="PTHR24070">
    <property type="entry name" value="RAS, DI-RAS, AND RHEB FAMILY MEMBERS OF SMALL GTPASE SUPERFAMILY"/>
    <property type="match status" value="1"/>
</dbReference>
<dbReference type="OrthoDB" id="194358at2759"/>
<dbReference type="GO" id="GO:0003924">
    <property type="term" value="F:GTPase activity"/>
    <property type="evidence" value="ECO:0007669"/>
    <property type="project" value="InterPro"/>
</dbReference>
<dbReference type="SUPFAM" id="SSF52540">
    <property type="entry name" value="P-loop containing nucleoside triphosphate hydrolases"/>
    <property type="match status" value="1"/>
</dbReference>
<dbReference type="PRINTS" id="PR00449">
    <property type="entry name" value="RASTRNSFRMNG"/>
</dbReference>
<organism evidence="6 7">
    <name type="scientific">Hyaloscypha hepaticicola</name>
    <dbReference type="NCBI Taxonomy" id="2082293"/>
    <lineage>
        <taxon>Eukaryota</taxon>
        <taxon>Fungi</taxon>
        <taxon>Dikarya</taxon>
        <taxon>Ascomycota</taxon>
        <taxon>Pezizomycotina</taxon>
        <taxon>Leotiomycetes</taxon>
        <taxon>Helotiales</taxon>
        <taxon>Hyaloscyphaceae</taxon>
        <taxon>Hyaloscypha</taxon>
    </lineage>
</organism>
<dbReference type="InterPro" id="IPR020849">
    <property type="entry name" value="Small_GTPase_Ras-type"/>
</dbReference>
<evidence type="ECO:0000313" key="6">
    <source>
        <dbReference type="EMBL" id="PMD25939.1"/>
    </source>
</evidence>
<comment type="similarity">
    <text evidence="1">Belongs to the small GTPase superfamily. Ras family.</text>
</comment>
<protein>
    <submittedName>
        <fullName evidence="6">Ras-domain-containing protein</fullName>
    </submittedName>
</protein>
<dbReference type="PROSITE" id="PS51421">
    <property type="entry name" value="RAS"/>
    <property type="match status" value="1"/>
</dbReference>
<dbReference type="InterPro" id="IPR036770">
    <property type="entry name" value="Ankyrin_rpt-contain_sf"/>
</dbReference>
<feature type="repeat" description="ANK" evidence="4">
    <location>
        <begin position="261"/>
        <end position="293"/>
    </location>
</feature>
<dbReference type="InterPro" id="IPR027417">
    <property type="entry name" value="P-loop_NTPase"/>
</dbReference>
<dbReference type="SMART" id="SM00174">
    <property type="entry name" value="RHO"/>
    <property type="match status" value="1"/>
</dbReference>
<dbReference type="GO" id="GO:0007165">
    <property type="term" value="P:signal transduction"/>
    <property type="evidence" value="ECO:0007669"/>
    <property type="project" value="InterPro"/>
</dbReference>
<gene>
    <name evidence="6" type="ORF">NA56DRAFT_389789</name>
</gene>
<keyword evidence="2" id="KW-0547">Nucleotide-binding</keyword>
<dbReference type="SMART" id="SM00248">
    <property type="entry name" value="ANK"/>
    <property type="match status" value="5"/>
</dbReference>
<dbReference type="Pfam" id="PF12796">
    <property type="entry name" value="Ank_2"/>
    <property type="match status" value="2"/>
</dbReference>
<dbReference type="PROSITE" id="PS51419">
    <property type="entry name" value="RAB"/>
    <property type="match status" value="1"/>
</dbReference>
<dbReference type="PROSITE" id="PS51420">
    <property type="entry name" value="RHO"/>
    <property type="match status" value="1"/>
</dbReference>
<feature type="compositionally biased region" description="Polar residues" evidence="5">
    <location>
        <begin position="498"/>
        <end position="512"/>
    </location>
</feature>
<dbReference type="FunFam" id="3.40.50.300:FF:000654">
    <property type="entry name" value="Small g-protein ras2"/>
    <property type="match status" value="1"/>
</dbReference>
<dbReference type="SMART" id="SM00175">
    <property type="entry name" value="RAB"/>
    <property type="match status" value="1"/>
</dbReference>
<dbReference type="Gene3D" id="3.40.50.300">
    <property type="entry name" value="P-loop containing nucleotide triphosphate hydrolases"/>
    <property type="match status" value="1"/>
</dbReference>
<dbReference type="AlphaFoldDB" id="A0A2J6QI59"/>
<reference evidence="6 7" key="1">
    <citation type="submission" date="2016-05" db="EMBL/GenBank/DDBJ databases">
        <title>A degradative enzymes factory behind the ericoid mycorrhizal symbiosis.</title>
        <authorList>
            <consortium name="DOE Joint Genome Institute"/>
            <person name="Martino E."/>
            <person name="Morin E."/>
            <person name="Grelet G."/>
            <person name="Kuo A."/>
            <person name="Kohler A."/>
            <person name="Daghino S."/>
            <person name="Barry K."/>
            <person name="Choi C."/>
            <person name="Cichocki N."/>
            <person name="Clum A."/>
            <person name="Copeland A."/>
            <person name="Hainaut M."/>
            <person name="Haridas S."/>
            <person name="Labutti K."/>
            <person name="Lindquist E."/>
            <person name="Lipzen A."/>
            <person name="Khouja H.-R."/>
            <person name="Murat C."/>
            <person name="Ohm R."/>
            <person name="Olson A."/>
            <person name="Spatafora J."/>
            <person name="Veneault-Fourrey C."/>
            <person name="Henrissat B."/>
            <person name="Grigoriev I."/>
            <person name="Martin F."/>
            <person name="Perotto S."/>
        </authorList>
    </citation>
    <scope>NUCLEOTIDE SEQUENCE [LARGE SCALE GENOMIC DNA]</scope>
    <source>
        <strain evidence="6 7">UAMH 7357</strain>
    </source>
</reference>
<dbReference type="Pfam" id="PF00071">
    <property type="entry name" value="Ras"/>
    <property type="match status" value="1"/>
</dbReference>
<feature type="repeat" description="ANK" evidence="4">
    <location>
        <begin position="327"/>
        <end position="359"/>
    </location>
</feature>
<dbReference type="InterPro" id="IPR002110">
    <property type="entry name" value="Ankyrin_rpt"/>
</dbReference>
<evidence type="ECO:0000256" key="5">
    <source>
        <dbReference type="SAM" id="MobiDB-lite"/>
    </source>
</evidence>
<sequence length="708" mass="76583">MAGKMVLYKLVVLGDGGVGKTAMTIQLCLNHFVETYDPTIEDSYRKQVMIDGQSCMLEVLDTAGQEEYTALRDQWMRDGEAFLLVYSVSSRSSFSHIRKFHAQVQRVKERPASDSLHSSDTASICLLVGNKSDRDTQREVSTLEGHELADELGCYFVELSAKSHQNTEKAFYDVIRHLRRQRLEARGTLPERRLRTQETEGYTVRCRWWGWQVSIPAGEAKSEDGQKRLTRALVNAAKRNRERELIVYLEAGANINGQPGSDGAAIHAAAASGHAKIVNILVKKGAAINAKGPSGTSPLQIAAAEGHLPVVKLLLNRGAQINQTSQLHGTALSAAASRGRVAVVRFLLREKANVNVVGGPYGNALQAAAWIGSSAIVEALLGAGADINARGDGDCTALQIAAFAGHANVIRSLLNLGGTFNINAPGGKHGSALKAADDQGHFEAVTVLRKAGAIVIPKSPVNSESPDVPGDSEAEVAPMTDQTVESALETPRSPTEAAGSSSPKTNEAQNASLRDRNAKSAIITPMFSWDSLFSPNTPDLANTLSTDGISRPSVPFVGRLGERPTIHAVGFSSISDPIDANVDIVFVHGLQGHPEKTWSNGPAPVKRRFSRPSSVDLSIPVQKTIFWPYDLLSKHPDFVQTRILTWGYDSRVVSEFFGTSDQHNISQHGSDLMVALQQERKRNPFRPLIFVAHSLGGILVKVVRSIRT</sequence>
<evidence type="ECO:0000256" key="3">
    <source>
        <dbReference type="ARBA" id="ARBA00023134"/>
    </source>
</evidence>
<proteinExistence type="inferred from homology"/>
<evidence type="ECO:0000313" key="7">
    <source>
        <dbReference type="Proteomes" id="UP000235672"/>
    </source>
</evidence>
<dbReference type="EMBL" id="KZ613469">
    <property type="protein sequence ID" value="PMD25939.1"/>
    <property type="molecule type" value="Genomic_DNA"/>
</dbReference>
<evidence type="ECO:0000256" key="4">
    <source>
        <dbReference type="PROSITE-ProRule" id="PRU00023"/>
    </source>
</evidence>
<keyword evidence="3" id="KW-0342">GTP-binding</keyword>
<keyword evidence="7" id="KW-1185">Reference proteome</keyword>
<name>A0A2J6QI59_9HELO</name>
<dbReference type="GO" id="GO:0005525">
    <property type="term" value="F:GTP binding"/>
    <property type="evidence" value="ECO:0007669"/>
    <property type="project" value="UniProtKB-KW"/>
</dbReference>
<dbReference type="NCBIfam" id="TIGR00231">
    <property type="entry name" value="small_GTP"/>
    <property type="match status" value="1"/>
</dbReference>